<evidence type="ECO:0000256" key="2">
    <source>
        <dbReference type="ARBA" id="ARBA00001927"/>
    </source>
</evidence>
<dbReference type="EMBL" id="AP021906">
    <property type="protein sequence ID" value="BBP89989.1"/>
    <property type="molecule type" value="Genomic_DNA"/>
</dbReference>
<evidence type="ECO:0000256" key="3">
    <source>
        <dbReference type="ARBA" id="ARBA00009716"/>
    </source>
</evidence>
<protein>
    <recommendedName>
        <fullName evidence="15">Glutamine amidotransferase type-2 domain-containing protein</fullName>
    </recommendedName>
</protein>
<evidence type="ECO:0000313" key="17">
    <source>
        <dbReference type="Proteomes" id="UP000464658"/>
    </source>
</evidence>
<evidence type="ECO:0000256" key="13">
    <source>
        <dbReference type="ARBA" id="ARBA00023291"/>
    </source>
</evidence>
<dbReference type="Gene3D" id="3.60.20.10">
    <property type="entry name" value="Glutamine Phosphoribosylpyrophosphate, subunit 1, domain 1"/>
    <property type="match status" value="1"/>
</dbReference>
<keyword evidence="10" id="KW-0408">Iron</keyword>
<dbReference type="InterPro" id="IPR017932">
    <property type="entry name" value="GATase_2_dom"/>
</dbReference>
<feature type="domain" description="Glutamine amidotransferase type-2" evidence="15">
    <location>
        <begin position="1"/>
        <end position="99"/>
    </location>
</feature>
<comment type="pathway">
    <text evidence="14">Amino-acid biosynthesis.</text>
</comment>
<dbReference type="InterPro" id="IPR050711">
    <property type="entry name" value="ET-N_metabolism_enzyme"/>
</dbReference>
<evidence type="ECO:0000256" key="7">
    <source>
        <dbReference type="ARBA" id="ARBA00022723"/>
    </source>
</evidence>
<evidence type="ECO:0000256" key="12">
    <source>
        <dbReference type="ARBA" id="ARBA00023164"/>
    </source>
</evidence>
<evidence type="ECO:0000256" key="1">
    <source>
        <dbReference type="ARBA" id="ARBA00001917"/>
    </source>
</evidence>
<comment type="cofactor">
    <cofactor evidence="1">
        <name>FMN</name>
        <dbReference type="ChEBI" id="CHEBI:58210"/>
    </cofactor>
</comment>
<dbReference type="GO" id="GO:0046872">
    <property type="term" value="F:metal ion binding"/>
    <property type="evidence" value="ECO:0007669"/>
    <property type="project" value="UniProtKB-KW"/>
</dbReference>
<evidence type="ECO:0000256" key="8">
    <source>
        <dbReference type="ARBA" id="ARBA00022962"/>
    </source>
</evidence>
<accession>A0A5S9MDG1</accession>
<evidence type="ECO:0000313" key="16">
    <source>
        <dbReference type="EMBL" id="BBP89989.1"/>
    </source>
</evidence>
<keyword evidence="12" id="KW-0314">Glutamate biosynthesis</keyword>
<proteinExistence type="inferred from homology"/>
<keyword evidence="11" id="KW-0411">Iron-sulfur</keyword>
<comment type="cofactor">
    <cofactor evidence="2">
        <name>[3Fe-4S] cluster</name>
        <dbReference type="ChEBI" id="CHEBI:21137"/>
    </cofactor>
</comment>
<dbReference type="InterPro" id="IPR029055">
    <property type="entry name" value="Ntn_hydrolases_N"/>
</dbReference>
<dbReference type="GO" id="GO:0051538">
    <property type="term" value="F:3 iron, 4 sulfur cluster binding"/>
    <property type="evidence" value="ECO:0007669"/>
    <property type="project" value="UniProtKB-KW"/>
</dbReference>
<keyword evidence="4" id="KW-0028">Amino-acid biosynthesis</keyword>
<dbReference type="PANTHER" id="PTHR11938">
    <property type="entry name" value="FAD NADPH DEHYDROGENASE/OXIDOREDUCTASE"/>
    <property type="match status" value="1"/>
</dbReference>
<evidence type="ECO:0000259" key="15">
    <source>
        <dbReference type="Pfam" id="PF00310"/>
    </source>
</evidence>
<evidence type="ECO:0000256" key="6">
    <source>
        <dbReference type="ARBA" id="ARBA00022643"/>
    </source>
</evidence>
<dbReference type="GO" id="GO:0015930">
    <property type="term" value="F:glutamate synthase activity"/>
    <property type="evidence" value="ECO:0007669"/>
    <property type="project" value="TreeGrafter"/>
</dbReference>
<reference evidence="16 17" key="1">
    <citation type="submission" date="2019-12" db="EMBL/GenBank/DDBJ databases">
        <title>Full genome sequence of a Bacillus safensis strain isolated from commercially available natto in Indonesia.</title>
        <authorList>
            <person name="Yoshida M."/>
            <person name="Uomi M."/>
            <person name="Waturangi D."/>
            <person name="Ekaputri J.J."/>
            <person name="Setiamarga D.H.E."/>
        </authorList>
    </citation>
    <scope>NUCLEOTIDE SEQUENCE [LARGE SCALE GENOMIC DNA]</scope>
    <source>
        <strain evidence="16 17">IDN1</strain>
    </source>
</reference>
<evidence type="ECO:0000256" key="14">
    <source>
        <dbReference type="ARBA" id="ARBA00029440"/>
    </source>
</evidence>
<dbReference type="GO" id="GO:0006537">
    <property type="term" value="P:glutamate biosynthetic process"/>
    <property type="evidence" value="ECO:0007669"/>
    <property type="project" value="UniProtKB-KW"/>
</dbReference>
<evidence type="ECO:0000256" key="11">
    <source>
        <dbReference type="ARBA" id="ARBA00023014"/>
    </source>
</evidence>
<evidence type="ECO:0000256" key="5">
    <source>
        <dbReference type="ARBA" id="ARBA00022630"/>
    </source>
</evidence>
<keyword evidence="7" id="KW-0479">Metal-binding</keyword>
<dbReference type="Pfam" id="PF00310">
    <property type="entry name" value="GATase_2"/>
    <property type="match status" value="1"/>
</dbReference>
<keyword evidence="9" id="KW-0560">Oxidoreductase</keyword>
<dbReference type="PANTHER" id="PTHR11938:SF133">
    <property type="entry name" value="GLUTAMATE SYNTHASE (NADH)"/>
    <property type="match status" value="1"/>
</dbReference>
<name>A0A5S9MDG1_BACIA</name>
<dbReference type="GO" id="GO:0019676">
    <property type="term" value="P:ammonia assimilation cycle"/>
    <property type="evidence" value="ECO:0007669"/>
    <property type="project" value="TreeGrafter"/>
</dbReference>
<comment type="similarity">
    <text evidence="3">Belongs to the glutamate synthase family.</text>
</comment>
<keyword evidence="5" id="KW-0285">Flavoprotein</keyword>
<keyword evidence="13" id="KW-0003">3Fe-4S</keyword>
<dbReference type="AlphaFoldDB" id="A0A5S9MDG1"/>
<dbReference type="SUPFAM" id="SSF56235">
    <property type="entry name" value="N-terminal nucleophile aminohydrolases (Ntn hydrolases)"/>
    <property type="match status" value="1"/>
</dbReference>
<keyword evidence="8" id="KW-0315">Glutamine amidotransferase</keyword>
<evidence type="ECO:0000256" key="4">
    <source>
        <dbReference type="ARBA" id="ARBA00022605"/>
    </source>
</evidence>
<keyword evidence="6" id="KW-0288">FMN</keyword>
<dbReference type="Proteomes" id="UP000464658">
    <property type="component" value="Chromosome"/>
</dbReference>
<evidence type="ECO:0000256" key="9">
    <source>
        <dbReference type="ARBA" id="ARBA00023002"/>
    </source>
</evidence>
<evidence type="ECO:0000256" key="10">
    <source>
        <dbReference type="ARBA" id="ARBA00023004"/>
    </source>
</evidence>
<organism evidence="16 17">
    <name type="scientific">Bacillus safensis</name>
    <dbReference type="NCBI Taxonomy" id="561879"/>
    <lineage>
        <taxon>Bacteria</taxon>
        <taxon>Bacillati</taxon>
        <taxon>Bacillota</taxon>
        <taxon>Bacilli</taxon>
        <taxon>Bacillales</taxon>
        <taxon>Bacillaceae</taxon>
        <taxon>Bacillus</taxon>
    </lineage>
</organism>
<gene>
    <name evidence="16" type="ORF">BsIDN1_36070</name>
</gene>
<sequence length="101" mass="11352">MRAREQQFVSEAFGDDLDKILPVLNADGSDSSILDNAFEFFCFAGRTPAHTAMMLIPEPWTENTHMSKEKRAFYEYHSSLMEPWDGPTAISFTDGKKSGPS</sequence>